<dbReference type="InterPro" id="IPR000068">
    <property type="entry name" value="GPCR_3_Ca_sens_rcpt-rel"/>
</dbReference>
<evidence type="ECO:0000256" key="2">
    <source>
        <dbReference type="ARBA" id="ARBA00022475"/>
    </source>
</evidence>
<dbReference type="PROSITE" id="PS50259">
    <property type="entry name" value="G_PROTEIN_RECEP_F3_4"/>
    <property type="match status" value="1"/>
</dbReference>
<feature type="transmembrane region" description="Helical" evidence="14">
    <location>
        <begin position="769"/>
        <end position="790"/>
    </location>
</feature>
<feature type="transmembrane region" description="Helical" evidence="14">
    <location>
        <begin position="796"/>
        <end position="816"/>
    </location>
</feature>
<evidence type="ECO:0000256" key="7">
    <source>
        <dbReference type="ARBA" id="ARBA00023136"/>
    </source>
</evidence>
<evidence type="ECO:0000256" key="9">
    <source>
        <dbReference type="ARBA" id="ARBA00023180"/>
    </source>
</evidence>
<dbReference type="GO" id="GO:0004930">
    <property type="term" value="F:G protein-coupled receptor activity"/>
    <property type="evidence" value="ECO:0007669"/>
    <property type="project" value="UniProtKB-KW"/>
</dbReference>
<dbReference type="KEGG" id="bspl:114855007"/>
<keyword evidence="9" id="KW-0325">Glycoprotein</keyword>
<comment type="similarity">
    <text evidence="11">Belongs to the G-protein coupled receptor 3 family. TAS1R subfamily.</text>
</comment>
<dbReference type="SUPFAM" id="SSF53822">
    <property type="entry name" value="Periplasmic binding protein-like I"/>
    <property type="match status" value="1"/>
</dbReference>
<organism evidence="17 18">
    <name type="scientific">Betta splendens</name>
    <name type="common">Siamese fighting fish</name>
    <dbReference type="NCBI Taxonomy" id="158456"/>
    <lineage>
        <taxon>Eukaryota</taxon>
        <taxon>Metazoa</taxon>
        <taxon>Chordata</taxon>
        <taxon>Craniata</taxon>
        <taxon>Vertebrata</taxon>
        <taxon>Euteleostomi</taxon>
        <taxon>Actinopterygii</taxon>
        <taxon>Neopterygii</taxon>
        <taxon>Teleostei</taxon>
        <taxon>Neoteleostei</taxon>
        <taxon>Acanthomorphata</taxon>
        <taxon>Anabantaria</taxon>
        <taxon>Anabantiformes</taxon>
        <taxon>Anabantoidei</taxon>
        <taxon>Osphronemidae</taxon>
        <taxon>Betta</taxon>
    </lineage>
</organism>
<evidence type="ECO:0000256" key="4">
    <source>
        <dbReference type="ARBA" id="ARBA00022729"/>
    </source>
</evidence>
<accession>A0A6P7MG59</accession>
<evidence type="ECO:0000256" key="12">
    <source>
        <dbReference type="ARBA" id="ARBA00040705"/>
    </source>
</evidence>
<dbReference type="InterPro" id="IPR038550">
    <property type="entry name" value="GPCR_3_9-Cys_sf"/>
</dbReference>
<dbReference type="GO" id="GO:0050917">
    <property type="term" value="P:sensory perception of umami taste"/>
    <property type="evidence" value="ECO:0007669"/>
    <property type="project" value="TreeGrafter"/>
</dbReference>
<keyword evidence="7 14" id="KW-0472">Membrane</keyword>
<dbReference type="Gene3D" id="2.10.50.30">
    <property type="entry name" value="GPCR, family 3, nine cysteines domain"/>
    <property type="match status" value="1"/>
</dbReference>
<reference evidence="18" key="1">
    <citation type="submission" date="2025-08" db="UniProtKB">
        <authorList>
            <consortium name="RefSeq"/>
        </authorList>
    </citation>
    <scope>IDENTIFICATION</scope>
</reference>
<dbReference type="GO" id="GO:0050916">
    <property type="term" value="P:sensory perception of sweet taste"/>
    <property type="evidence" value="ECO:0007669"/>
    <property type="project" value="TreeGrafter"/>
</dbReference>
<dbReference type="FunFam" id="2.10.50.30:FF:000004">
    <property type="entry name" value="Taste receptor type 1 member 3-like protein"/>
    <property type="match status" value="1"/>
</dbReference>
<dbReference type="RefSeq" id="XP_029005495.1">
    <property type="nucleotide sequence ID" value="XM_029149662.3"/>
</dbReference>
<proteinExistence type="inferred from homology"/>
<name>A0A6P7MG59_BETSP</name>
<dbReference type="Pfam" id="PF07562">
    <property type="entry name" value="NCD3G"/>
    <property type="match status" value="1"/>
</dbReference>
<evidence type="ECO:0000256" key="11">
    <source>
        <dbReference type="ARBA" id="ARBA00038492"/>
    </source>
</evidence>
<dbReference type="InterPro" id="IPR000337">
    <property type="entry name" value="GPCR_3"/>
</dbReference>
<dbReference type="InterPro" id="IPR017978">
    <property type="entry name" value="GPCR_3_C"/>
</dbReference>
<dbReference type="PANTHER" id="PTHR24061:SF435">
    <property type="entry name" value="TASTE RECEPTOR TYPE 1 MEMBER 3"/>
    <property type="match status" value="1"/>
</dbReference>
<dbReference type="InterPro" id="IPR011500">
    <property type="entry name" value="GPCR_3_9-Cys_dom"/>
</dbReference>
<dbReference type="AlphaFoldDB" id="A0A6P7MG59"/>
<keyword evidence="10" id="KW-0807">Transducer</keyword>
<feature type="transmembrane region" description="Helical" evidence="14">
    <location>
        <begin position="607"/>
        <end position="629"/>
    </location>
</feature>
<feature type="transmembrane region" description="Helical" evidence="14">
    <location>
        <begin position="641"/>
        <end position="664"/>
    </location>
</feature>
<feature type="chain" id="PRO_5028385105" description="Taste receptor type 1 member 3" evidence="15">
    <location>
        <begin position="23"/>
        <end position="858"/>
    </location>
</feature>
<feature type="signal peptide" evidence="15">
    <location>
        <begin position="1"/>
        <end position="22"/>
    </location>
</feature>
<evidence type="ECO:0000256" key="15">
    <source>
        <dbReference type="SAM" id="SignalP"/>
    </source>
</evidence>
<evidence type="ECO:0000313" key="18">
    <source>
        <dbReference type="RefSeq" id="XP_029005495.1"/>
    </source>
</evidence>
<evidence type="ECO:0000256" key="10">
    <source>
        <dbReference type="ARBA" id="ARBA00023224"/>
    </source>
</evidence>
<keyword evidence="4 15" id="KW-0732">Signal</keyword>
<evidence type="ECO:0000256" key="1">
    <source>
        <dbReference type="ARBA" id="ARBA00004651"/>
    </source>
</evidence>
<gene>
    <name evidence="18" type="primary">LOC114855007</name>
</gene>
<dbReference type="FunFam" id="3.40.50.2300:FF:000016">
    <property type="entry name" value="Taste 1 receptor member 2"/>
    <property type="match status" value="1"/>
</dbReference>
<evidence type="ECO:0000256" key="8">
    <source>
        <dbReference type="ARBA" id="ARBA00023170"/>
    </source>
</evidence>
<keyword evidence="6" id="KW-0297">G-protein coupled receptor</keyword>
<dbReference type="InterPro" id="IPR028082">
    <property type="entry name" value="Peripla_BP_I"/>
</dbReference>
<feature type="domain" description="G-protein coupled receptors family 3 profile" evidence="16">
    <location>
        <begin position="572"/>
        <end position="833"/>
    </location>
</feature>
<keyword evidence="3 14" id="KW-0812">Transmembrane</keyword>
<dbReference type="InParanoid" id="A0A6P7MG59"/>
<keyword evidence="8 18" id="KW-0675">Receptor</keyword>
<evidence type="ECO:0000256" key="3">
    <source>
        <dbReference type="ARBA" id="ARBA00022692"/>
    </source>
</evidence>
<dbReference type="GeneID" id="114855007"/>
<keyword evidence="17" id="KW-1185">Reference proteome</keyword>
<feature type="transmembrane region" description="Helical" evidence="14">
    <location>
        <begin position="723"/>
        <end position="748"/>
    </location>
</feature>
<feature type="region of interest" description="Disordered" evidence="13">
    <location>
        <begin position="350"/>
        <end position="369"/>
    </location>
</feature>
<dbReference type="GO" id="GO:0005886">
    <property type="term" value="C:plasma membrane"/>
    <property type="evidence" value="ECO:0007669"/>
    <property type="project" value="UniProtKB-SubCell"/>
</dbReference>
<protein>
    <recommendedName>
        <fullName evidence="12">Taste receptor type 1 member 3</fullName>
    </recommendedName>
</protein>
<comment type="subcellular location">
    <subcellularLocation>
        <location evidence="1">Cell membrane</location>
        <topology evidence="1">Multi-pass membrane protein</topology>
    </subcellularLocation>
</comment>
<dbReference type="PANTHER" id="PTHR24061">
    <property type="entry name" value="CALCIUM-SENSING RECEPTOR-RELATED"/>
    <property type="match status" value="1"/>
</dbReference>
<evidence type="ECO:0000256" key="13">
    <source>
        <dbReference type="SAM" id="MobiDB-lite"/>
    </source>
</evidence>
<dbReference type="Proteomes" id="UP000515150">
    <property type="component" value="Chromosome 5"/>
</dbReference>
<evidence type="ECO:0000313" key="17">
    <source>
        <dbReference type="Proteomes" id="UP000515150"/>
    </source>
</evidence>
<dbReference type="Pfam" id="PF01094">
    <property type="entry name" value="ANF_receptor"/>
    <property type="match status" value="1"/>
</dbReference>
<sequence>MAASPIGLVLLCSLGLSVRTSAVPTWFQNISTSLFSSPGDIMLGGLFPINQLSSNLSEWTMPGSVACESLNLNGLALSIVMKYAVDEINANQFLLPGVKLGYETYDTCKQSAIIVNPTLSFLTGKASRSLSVQCNYTDYETSMSAVIGPHSSEMVAVIGKLMGFFLMPQISFSATSDTFSDSVLYPSFFRTVPSDKNQISAMAQLLNTFSWNWVALVGSDEEYGQQAVQLFSKMTEQMSICVAYQGLIPIYTDPQPVITTIIDQILLNKVGVVVVFSIVQPTVAFFNEVIKRNVTGVWIASTSWSLSNQLTSIPNIQSVGTIIGFTDRTQRLPLLTPYSQALFSKISQESASNAPPPAPSGPGSPTDPCPQCRYLSTANMSLMNDPAVQRTAFSVYAAVRTAAQALHNMLGCNGSACMWSSETKIYPWKLLEVLRNTSVNVLGTQLVFDSSGNPNLGYNLIQWVWKSWGVDFTYAGGYYQQLSINVSLLRWHTADGQVPQSTCSAACATGQVRRVKGFHSCCFDCIDCLPGTYQKNPDDIQCTKCPGRQWSSLRSNNCTSPSFDVFSWRTPEAARLLALEALLLLCFGWVAAVLLRHRGTPMVQASGGALGLAGLLSLAAACLSLLLFLGQPGDTACRLQLPLISFFQTVTLSIMTSVSLQILYVTEFPEKAASHLQWVRGPGRWLVVLVLCAVQVGLCAWFVKEGPSLTEYVANMEIDFVRAFLSCPVLPLIGFALMQGFNSALALLSFMCTFMASKPLHQYNLARDITFSSLIYCVLWVLFIPIYIGLNDKNRATVYVSFTLIGDLGLVAAYYFPKCYFLLKQPELNTPQHFCTFLEGVPPVPAEEEPQPKAESEH</sequence>
<evidence type="ECO:0000256" key="5">
    <source>
        <dbReference type="ARBA" id="ARBA00022989"/>
    </source>
</evidence>
<evidence type="ECO:0000256" key="14">
    <source>
        <dbReference type="SAM" id="Phobius"/>
    </source>
</evidence>
<keyword evidence="2" id="KW-1003">Cell membrane</keyword>
<feature type="transmembrane region" description="Helical" evidence="14">
    <location>
        <begin position="685"/>
        <end position="703"/>
    </location>
</feature>
<evidence type="ECO:0000259" key="16">
    <source>
        <dbReference type="PROSITE" id="PS50259"/>
    </source>
</evidence>
<feature type="transmembrane region" description="Helical" evidence="14">
    <location>
        <begin position="576"/>
        <end position="595"/>
    </location>
</feature>
<keyword evidence="5 14" id="KW-1133">Transmembrane helix</keyword>
<feature type="compositionally biased region" description="Pro residues" evidence="13">
    <location>
        <begin position="354"/>
        <end position="368"/>
    </location>
</feature>
<dbReference type="Pfam" id="PF00003">
    <property type="entry name" value="7tm_3"/>
    <property type="match status" value="1"/>
</dbReference>
<dbReference type="OrthoDB" id="5984008at2759"/>
<evidence type="ECO:0000256" key="6">
    <source>
        <dbReference type="ARBA" id="ARBA00023040"/>
    </source>
</evidence>
<dbReference type="InterPro" id="IPR001828">
    <property type="entry name" value="ANF_lig-bd_rcpt"/>
</dbReference>
<dbReference type="PRINTS" id="PR00248">
    <property type="entry name" value="GPCRMGR"/>
</dbReference>
<dbReference type="PRINTS" id="PR00592">
    <property type="entry name" value="CASENSINGR"/>
</dbReference>
<dbReference type="Gene3D" id="3.40.50.2300">
    <property type="match status" value="2"/>
</dbReference>